<name>A0ACC6CB98_9BURK</name>
<comment type="caution">
    <text evidence="1">The sequence shown here is derived from an EMBL/GenBank/DDBJ whole genome shotgun (WGS) entry which is preliminary data.</text>
</comment>
<proteinExistence type="predicted"/>
<protein>
    <submittedName>
        <fullName evidence="1">VWA domain-containing protein</fullName>
    </submittedName>
</protein>
<organism evidence="1 2">
    <name type="scientific">Roseateles hydrophilus</name>
    <dbReference type="NCBI Taxonomy" id="2975054"/>
    <lineage>
        <taxon>Bacteria</taxon>
        <taxon>Pseudomonadati</taxon>
        <taxon>Pseudomonadota</taxon>
        <taxon>Betaproteobacteria</taxon>
        <taxon>Burkholderiales</taxon>
        <taxon>Sphaerotilaceae</taxon>
        <taxon>Roseateles</taxon>
    </lineage>
</organism>
<sequence length="451" mass="51129">MAAHNPFGPHEQAWEDFVARVEHGALAEDEWRNAVQCFGELCHSRGKPFDKDFWRKQFSDETSEQESNKTHKGKTRPHIESAAGLLGIQWRETLDRAISEWEIQEIARRRDALRHELETLLKLIDTLAQHLEAMGLEPGILIDLSQGQLSPQDISQFKRWAQYLANDTGVKALCDLLGKLRQMELSERVEQVNTVHIHEVWRPDPNSREEIIGVRLGRDLERALPSELALLADSDTSVLFDMKYVESRLMCFDTRGLQLVGEHHDCVKNQRTSETDKLGPLVICMDTSGSMSGMPETIAKAVALYMATKARTQKRNCYLINFSTNIETLNLGLENGIESLMRFLQMSFHGGTDGAPALGHALDTMQSEQYAKADLLMISDFVMAHLPSQICEAIEAQRLHGNRFHSLVINRGFHAQDVRSLFDQEWIYDPHSNQISELVGFQKGVARSSIQ</sequence>
<reference evidence="1" key="1">
    <citation type="submission" date="2022-08" db="EMBL/GenBank/DDBJ databases">
        <title>Genome sequencing of Pelomonas sp. UHG3.</title>
        <authorList>
            <person name="So Y."/>
        </authorList>
    </citation>
    <scope>NUCLEOTIDE SEQUENCE</scope>
    <source>
        <strain evidence="1">UHG3</strain>
    </source>
</reference>
<keyword evidence="2" id="KW-1185">Reference proteome</keyword>
<dbReference type="EMBL" id="JAPPUY010000003">
    <property type="protein sequence ID" value="MCY4745650.1"/>
    <property type="molecule type" value="Genomic_DNA"/>
</dbReference>
<accession>A0ACC6CB98</accession>
<dbReference type="Proteomes" id="UP001076464">
    <property type="component" value="Unassembled WGS sequence"/>
</dbReference>
<evidence type="ECO:0000313" key="2">
    <source>
        <dbReference type="Proteomes" id="UP001076464"/>
    </source>
</evidence>
<gene>
    <name evidence="1" type="ORF">NYO99_11760</name>
</gene>
<evidence type="ECO:0000313" key="1">
    <source>
        <dbReference type="EMBL" id="MCY4745650.1"/>
    </source>
</evidence>